<evidence type="ECO:0000313" key="2">
    <source>
        <dbReference type="EMBL" id="TDU31484.1"/>
    </source>
</evidence>
<dbReference type="AlphaFoldDB" id="A0A4R7PBL5"/>
<accession>A0A4R7PBL5</accession>
<dbReference type="Proteomes" id="UP000295341">
    <property type="component" value="Unassembled WGS sequence"/>
</dbReference>
<keyword evidence="3" id="KW-1185">Reference proteome</keyword>
<dbReference type="InterPro" id="IPR008972">
    <property type="entry name" value="Cupredoxin"/>
</dbReference>
<gene>
    <name evidence="2" type="ORF">DFR24_0854</name>
</gene>
<comment type="caution">
    <text evidence="2">The sequence shown here is derived from an EMBL/GenBank/DDBJ whole genome shotgun (WGS) entry which is preliminary data.</text>
</comment>
<protein>
    <submittedName>
        <fullName evidence="2">Uncharacterized protein</fullName>
    </submittedName>
</protein>
<evidence type="ECO:0000313" key="3">
    <source>
        <dbReference type="Proteomes" id="UP000295341"/>
    </source>
</evidence>
<organism evidence="2 3">
    <name type="scientific">Panacagrimonas perspica</name>
    <dbReference type="NCBI Taxonomy" id="381431"/>
    <lineage>
        <taxon>Bacteria</taxon>
        <taxon>Pseudomonadati</taxon>
        <taxon>Pseudomonadota</taxon>
        <taxon>Gammaproteobacteria</taxon>
        <taxon>Nevskiales</taxon>
        <taxon>Nevskiaceae</taxon>
        <taxon>Panacagrimonas</taxon>
    </lineage>
</organism>
<dbReference type="SUPFAM" id="SSF49503">
    <property type="entry name" value="Cupredoxins"/>
    <property type="match status" value="1"/>
</dbReference>
<keyword evidence="1" id="KW-0732">Signal</keyword>
<evidence type="ECO:0000256" key="1">
    <source>
        <dbReference type="SAM" id="SignalP"/>
    </source>
</evidence>
<name>A0A4R7PBL5_9GAMM</name>
<feature type="signal peptide" evidence="1">
    <location>
        <begin position="1"/>
        <end position="31"/>
    </location>
</feature>
<sequence length="254" mass="26318">MNTKTYSGIRQSIAGVAIAAGALAAIPAAMADDYGRPYYDPVRDVMVTPRVSSPTAVQGSGTSQTYATPARQPMYGTYYTPPRPAPYASAAIVQSSPGAVGRASAVVATSADQGHSRPVAASSAQPYYDRSRDVMVTPSQSGTVPYVGSSTRQAGNAAPASTFELVVRNGRLVDGPAAIVVDHGSQVTMVVDSDSPEALRVDGYNLVAPVTAGQPLLLTFVAEQPGRFAYRLGSGREIGVLEVGPPAPMRVGMR</sequence>
<dbReference type="RefSeq" id="WP_133880061.1">
    <property type="nucleotide sequence ID" value="NZ_MWIN01000012.1"/>
</dbReference>
<reference evidence="2 3" key="1">
    <citation type="submission" date="2019-03" db="EMBL/GenBank/DDBJ databases">
        <title>Genomic Encyclopedia of Type Strains, Phase IV (KMG-IV): sequencing the most valuable type-strain genomes for metagenomic binning, comparative biology and taxonomic classification.</title>
        <authorList>
            <person name="Goeker M."/>
        </authorList>
    </citation>
    <scope>NUCLEOTIDE SEQUENCE [LARGE SCALE GENOMIC DNA]</scope>
    <source>
        <strain evidence="2 3">DSM 26377</strain>
    </source>
</reference>
<dbReference type="EMBL" id="SOBT01000008">
    <property type="protein sequence ID" value="TDU31484.1"/>
    <property type="molecule type" value="Genomic_DNA"/>
</dbReference>
<proteinExistence type="predicted"/>
<feature type="chain" id="PRO_5020646580" evidence="1">
    <location>
        <begin position="32"/>
        <end position="254"/>
    </location>
</feature>